<feature type="transmembrane region" description="Helical" evidence="1">
    <location>
        <begin position="117"/>
        <end position="137"/>
    </location>
</feature>
<proteinExistence type="predicted"/>
<dbReference type="RefSeq" id="WP_092672285.1">
    <property type="nucleotide sequence ID" value="NZ_BMDN01000001.1"/>
</dbReference>
<keyword evidence="1" id="KW-0472">Membrane</keyword>
<dbReference type="AlphaFoldDB" id="A0A1H1WGM9"/>
<organism evidence="3 4">
    <name type="scientific">Agromyces flavus</name>
    <dbReference type="NCBI Taxonomy" id="589382"/>
    <lineage>
        <taxon>Bacteria</taxon>
        <taxon>Bacillati</taxon>
        <taxon>Actinomycetota</taxon>
        <taxon>Actinomycetes</taxon>
        <taxon>Micrococcales</taxon>
        <taxon>Microbacteriaceae</taxon>
        <taxon>Agromyces</taxon>
    </lineage>
</organism>
<keyword evidence="1" id="KW-1133">Transmembrane helix</keyword>
<reference evidence="4" key="1">
    <citation type="submission" date="2016-10" db="EMBL/GenBank/DDBJ databases">
        <authorList>
            <person name="Varghese N."/>
            <person name="Submissions S."/>
        </authorList>
    </citation>
    <scope>NUCLEOTIDE SEQUENCE [LARGE SCALE GENOMIC DNA]</scope>
    <source>
        <strain evidence="4">CPCC 202695</strain>
    </source>
</reference>
<dbReference type="EMBL" id="LT629755">
    <property type="protein sequence ID" value="SDS96192.1"/>
    <property type="molecule type" value="Genomic_DNA"/>
</dbReference>
<feature type="transmembrane region" description="Helical" evidence="1">
    <location>
        <begin position="28"/>
        <end position="46"/>
    </location>
</feature>
<keyword evidence="5" id="KW-1185">Reference proteome</keyword>
<accession>A0A1H1WGM9</accession>
<protein>
    <submittedName>
        <fullName evidence="3">Uncharacterized protein</fullName>
    </submittedName>
</protein>
<keyword evidence="1" id="KW-0812">Transmembrane</keyword>
<reference evidence="3" key="2">
    <citation type="submission" date="2016-10" db="EMBL/GenBank/DDBJ databases">
        <authorList>
            <person name="de Groot N.N."/>
        </authorList>
    </citation>
    <scope>NUCLEOTIDE SEQUENCE [LARGE SCALE GENOMIC DNA]</scope>
    <source>
        <strain evidence="3">CPCC 202695</strain>
    </source>
</reference>
<evidence type="ECO:0000313" key="3">
    <source>
        <dbReference type="EMBL" id="SDS96192.1"/>
    </source>
</evidence>
<evidence type="ECO:0000313" key="2">
    <source>
        <dbReference type="EMBL" id="MCP2366169.1"/>
    </source>
</evidence>
<gene>
    <name evidence="2" type="ORF">BCL57_000311</name>
    <name evidence="3" type="ORF">SAMN04489721_2239</name>
</gene>
<sequence>MSDANQRVMDGTLASLPGGVMLWHARRLLLWALGAGFVYSVVTGSSRSICPGGFAGEGGYIDGFGQPTEVAPTCTSLTLHPSPLVYVIIAFVVLVELTRVLERAVDEADAIRIIERARAAVICIALGSALISHIWFWSIPMTETGFGNSISPVLFGGITTETYPMNGD</sequence>
<feature type="transmembrane region" description="Helical" evidence="1">
    <location>
        <begin position="84"/>
        <end position="105"/>
    </location>
</feature>
<dbReference type="Proteomes" id="UP000893823">
    <property type="component" value="Unassembled WGS sequence"/>
</dbReference>
<dbReference type="EMBL" id="SODL02000001">
    <property type="protein sequence ID" value="MCP2366169.1"/>
    <property type="molecule type" value="Genomic_DNA"/>
</dbReference>
<evidence type="ECO:0000313" key="5">
    <source>
        <dbReference type="Proteomes" id="UP000893823"/>
    </source>
</evidence>
<evidence type="ECO:0000256" key="1">
    <source>
        <dbReference type="SAM" id="Phobius"/>
    </source>
</evidence>
<reference evidence="2" key="3">
    <citation type="submission" date="2022-06" db="EMBL/GenBank/DDBJ databases">
        <title>Genomic Encyclopedia of Type Strains, Phase III (KMG-III): the genomes of soil and plant-associated and newly described type strains.</title>
        <authorList>
            <person name="Whitman W."/>
        </authorList>
    </citation>
    <scope>NUCLEOTIDE SEQUENCE</scope>
    <source>
        <strain evidence="2">CPCC 202695</strain>
    </source>
</reference>
<name>A0A1H1WGM9_9MICO</name>
<dbReference type="Proteomes" id="UP000199482">
    <property type="component" value="Chromosome I"/>
</dbReference>
<evidence type="ECO:0000313" key="4">
    <source>
        <dbReference type="Proteomes" id="UP000199482"/>
    </source>
</evidence>
<dbReference type="OrthoDB" id="4979412at2"/>